<feature type="compositionally biased region" description="Low complexity" evidence="1">
    <location>
        <begin position="520"/>
        <end position="542"/>
    </location>
</feature>
<protein>
    <recommendedName>
        <fullName evidence="2">J domain-containing protein</fullName>
    </recommendedName>
</protein>
<dbReference type="SMART" id="SM00271">
    <property type="entry name" value="DnaJ"/>
    <property type="match status" value="1"/>
</dbReference>
<feature type="compositionally biased region" description="Basic and acidic residues" evidence="1">
    <location>
        <begin position="573"/>
        <end position="612"/>
    </location>
</feature>
<organism evidence="3 4">
    <name type="scientific">Stephanodiscus triporus</name>
    <dbReference type="NCBI Taxonomy" id="2934178"/>
    <lineage>
        <taxon>Eukaryota</taxon>
        <taxon>Sar</taxon>
        <taxon>Stramenopiles</taxon>
        <taxon>Ochrophyta</taxon>
        <taxon>Bacillariophyta</taxon>
        <taxon>Coscinodiscophyceae</taxon>
        <taxon>Thalassiosirophycidae</taxon>
        <taxon>Stephanodiscales</taxon>
        <taxon>Stephanodiscaceae</taxon>
        <taxon>Stephanodiscus</taxon>
    </lineage>
</organism>
<dbReference type="InterPro" id="IPR050817">
    <property type="entry name" value="DjlA_DnaK_co-chaperone"/>
</dbReference>
<evidence type="ECO:0000313" key="4">
    <source>
        <dbReference type="Proteomes" id="UP001530315"/>
    </source>
</evidence>
<dbReference type="PANTHER" id="PTHR24074">
    <property type="entry name" value="CO-CHAPERONE PROTEIN DJLA"/>
    <property type="match status" value="1"/>
</dbReference>
<reference evidence="3 4" key="1">
    <citation type="submission" date="2024-10" db="EMBL/GenBank/DDBJ databases">
        <title>Updated reference genomes for cyclostephanoid diatoms.</title>
        <authorList>
            <person name="Roberts W.R."/>
            <person name="Alverson A.J."/>
        </authorList>
    </citation>
    <scope>NUCLEOTIDE SEQUENCE [LARGE SCALE GENOMIC DNA]</scope>
    <source>
        <strain evidence="3 4">AJA276-08</strain>
    </source>
</reference>
<feature type="region of interest" description="Disordered" evidence="1">
    <location>
        <begin position="570"/>
        <end position="612"/>
    </location>
</feature>
<dbReference type="Gene3D" id="1.10.287.110">
    <property type="entry name" value="DnaJ domain"/>
    <property type="match status" value="1"/>
</dbReference>
<dbReference type="AlphaFoldDB" id="A0ABD3PBN7"/>
<feature type="compositionally biased region" description="Basic and acidic residues" evidence="1">
    <location>
        <begin position="506"/>
        <end position="519"/>
    </location>
</feature>
<dbReference type="Pfam" id="PF00226">
    <property type="entry name" value="DnaJ"/>
    <property type="match status" value="1"/>
</dbReference>
<feature type="domain" description="J" evidence="2">
    <location>
        <begin position="562"/>
        <end position="626"/>
    </location>
</feature>
<dbReference type="Proteomes" id="UP001530315">
    <property type="component" value="Unassembled WGS sequence"/>
</dbReference>
<dbReference type="PROSITE" id="PS50076">
    <property type="entry name" value="DNAJ_2"/>
    <property type="match status" value="1"/>
</dbReference>
<feature type="region of interest" description="Disordered" evidence="1">
    <location>
        <begin position="432"/>
        <end position="452"/>
    </location>
</feature>
<dbReference type="InterPro" id="IPR036869">
    <property type="entry name" value="J_dom_sf"/>
</dbReference>
<dbReference type="SUPFAM" id="SSF46565">
    <property type="entry name" value="Chaperone J-domain"/>
    <property type="match status" value="1"/>
</dbReference>
<keyword evidence="4" id="KW-1185">Reference proteome</keyword>
<gene>
    <name evidence="3" type="ORF">ACHAW5_010919</name>
</gene>
<feature type="region of interest" description="Disordered" evidence="1">
    <location>
        <begin position="506"/>
        <end position="550"/>
    </location>
</feature>
<dbReference type="PRINTS" id="PR00625">
    <property type="entry name" value="JDOMAIN"/>
</dbReference>
<accession>A0ABD3PBN7</accession>
<proteinExistence type="predicted"/>
<sequence length="626" mass="71202">MLGNIAHGLLRRLPIRVADVACRITRPPAARRPVVVVVVRRLSTRGGGGDDDDGRRRPFQLDALPFTVRPSEAYAKFERWAIDEQGLGPLLSLPLLVPRRASVSLSASFAPFWYFDVNVRFVPPTKGGASHVVPEPLRSAYPDPPGGTMHVPGLASYAGFTYRRSLIDPVHGTSPVLLRRDVVPFRQWMLGTCRPLDLSFFRLFKGASPFLLCPHAYTLVRFRSRASALAYFFFFSFVVVVVQEPLEYDGRRLEVFPDPWNATREQAYSVIRDELRVMANEQYRERTGSTNDDDGGVRVETERLSSRRIYMPTYVVDYAVLGIPYRAIVSGCDPSMGVSGVSHRTLFSADSEGGRAMDGASSFLSDLPRRVAPAAAGMLQFFGPRPLLAIARAGWAVLSRVVMKVPVIGILGGAFVAWRKLLKPYMDDRSATAEWERRRDHESRTTASVHEDSFRDDGAARAYFVANEERILKSLSGEEGRHPDEREGSGWYKQWEAWAREQWETAQREASRAQEEFQRQQRQGRTETQYQKSRQQEQQQGRRQYKQAKKDGDFTWDFDVNDPWSVLGISRNSSKEEVSKAFRREMLKHHPDLQSQNSEKEKRRATERSKIISDAYRKIKASYAKR</sequence>
<evidence type="ECO:0000313" key="3">
    <source>
        <dbReference type="EMBL" id="KAL3785439.1"/>
    </source>
</evidence>
<evidence type="ECO:0000259" key="2">
    <source>
        <dbReference type="PROSITE" id="PS50076"/>
    </source>
</evidence>
<comment type="caution">
    <text evidence="3">The sequence shown here is derived from an EMBL/GenBank/DDBJ whole genome shotgun (WGS) entry which is preliminary data.</text>
</comment>
<dbReference type="CDD" id="cd06257">
    <property type="entry name" value="DnaJ"/>
    <property type="match status" value="1"/>
</dbReference>
<name>A0ABD3PBN7_9STRA</name>
<dbReference type="EMBL" id="JALLAZ020000889">
    <property type="protein sequence ID" value="KAL3785439.1"/>
    <property type="molecule type" value="Genomic_DNA"/>
</dbReference>
<dbReference type="InterPro" id="IPR001623">
    <property type="entry name" value="DnaJ_domain"/>
</dbReference>
<evidence type="ECO:0000256" key="1">
    <source>
        <dbReference type="SAM" id="MobiDB-lite"/>
    </source>
</evidence>